<comment type="subcellular location">
    <subcellularLocation>
        <location evidence="1 9">Nucleus</location>
        <location evidence="1 9">Nucleolus</location>
    </subcellularLocation>
</comment>
<feature type="compositionally biased region" description="Acidic residues" evidence="10">
    <location>
        <begin position="53"/>
        <end position="80"/>
    </location>
</feature>
<keyword evidence="3 9" id="KW-0690">Ribosome biogenesis</keyword>
<reference evidence="11" key="1">
    <citation type="submission" date="2021-01" db="EMBL/GenBank/DDBJ databases">
        <authorList>
            <person name="Kaushik A."/>
        </authorList>
    </citation>
    <scope>NUCLEOTIDE SEQUENCE</scope>
    <source>
        <strain evidence="11">AG5</strain>
    </source>
</reference>
<evidence type="ECO:0000256" key="4">
    <source>
        <dbReference type="ARBA" id="ARBA00022552"/>
    </source>
</evidence>
<gene>
    <name evidence="11" type="ORF">RDB_LOCUS159118</name>
</gene>
<evidence type="ECO:0000256" key="10">
    <source>
        <dbReference type="SAM" id="MobiDB-lite"/>
    </source>
</evidence>
<keyword evidence="7 9" id="KW-0687">Ribonucleoprotein</keyword>
<organism evidence="11 12">
    <name type="scientific">Rhizoctonia solani</name>
    <dbReference type="NCBI Taxonomy" id="456999"/>
    <lineage>
        <taxon>Eukaryota</taxon>
        <taxon>Fungi</taxon>
        <taxon>Dikarya</taxon>
        <taxon>Basidiomycota</taxon>
        <taxon>Agaricomycotina</taxon>
        <taxon>Agaricomycetes</taxon>
        <taxon>Cantharellales</taxon>
        <taxon>Ceratobasidiaceae</taxon>
        <taxon>Rhizoctonia</taxon>
    </lineage>
</organism>
<feature type="region of interest" description="Disordered" evidence="10">
    <location>
        <begin position="1"/>
        <end position="129"/>
    </location>
</feature>
<accession>A0A8H3E973</accession>
<feature type="compositionally biased region" description="Basic and acidic residues" evidence="10">
    <location>
        <begin position="201"/>
        <end position="227"/>
    </location>
</feature>
<feature type="compositionally biased region" description="Basic residues" evidence="10">
    <location>
        <begin position="1"/>
        <end position="15"/>
    </location>
</feature>
<evidence type="ECO:0000313" key="12">
    <source>
        <dbReference type="Proteomes" id="UP000663827"/>
    </source>
</evidence>
<feature type="region of interest" description="Disordered" evidence="10">
    <location>
        <begin position="201"/>
        <end position="233"/>
    </location>
</feature>
<dbReference type="GO" id="GO:0005730">
    <property type="term" value="C:nucleolus"/>
    <property type="evidence" value="ECO:0007669"/>
    <property type="project" value="UniProtKB-SubCell"/>
</dbReference>
<proteinExistence type="inferred from homology"/>
<evidence type="ECO:0000256" key="1">
    <source>
        <dbReference type="ARBA" id="ARBA00004604"/>
    </source>
</evidence>
<evidence type="ECO:0000313" key="11">
    <source>
        <dbReference type="EMBL" id="CAE7215624.1"/>
    </source>
</evidence>
<protein>
    <recommendedName>
        <fullName evidence="9">rRNA biogenesis protein RRP36</fullName>
    </recommendedName>
</protein>
<feature type="compositionally biased region" description="Basic residues" evidence="10">
    <location>
        <begin position="98"/>
        <end position="110"/>
    </location>
</feature>
<comment type="function">
    <text evidence="8 9">Component of the 90S pre-ribosome involved in the maturation of rRNAs. Required for early cleavages of the pre-RNAs in the 40S ribosomal subunit maturation pathway.</text>
</comment>
<evidence type="ECO:0000256" key="9">
    <source>
        <dbReference type="RuleBase" id="RU368027"/>
    </source>
</evidence>
<keyword evidence="6 9" id="KW-0539">Nucleus</keyword>
<dbReference type="PANTHER" id="PTHR21738:SF0">
    <property type="entry name" value="RIBOSOMAL RNA PROCESSING PROTEIN 36 HOMOLOG"/>
    <property type="match status" value="1"/>
</dbReference>
<feature type="compositionally biased region" description="Basic residues" evidence="10">
    <location>
        <begin position="265"/>
        <end position="281"/>
    </location>
</feature>
<evidence type="ECO:0000256" key="7">
    <source>
        <dbReference type="ARBA" id="ARBA00023274"/>
    </source>
</evidence>
<feature type="region of interest" description="Disordered" evidence="10">
    <location>
        <begin position="256"/>
        <end position="314"/>
    </location>
</feature>
<sequence>MPRRPRPATRAPPKRRREEDDEEDEREDRPRFSQWVPEEELDLESDAKSSSDQELDSSDQEQDSDSETSENSDSDSDSGSEPEATSSKSKPKPEWTTAKRKKDITKRSSKHAPTEITSKRPVSRHRTVVDVPVIATRDPRFTPLSGQLSQPKYSHAYSFISEIQKNEVETLRASLAKARKQRAPWETIESLERALKRAESAVEKAKRDEREREALAKVKKEEKEKQKTGKGAWFMKKSEKRELLLKAKFDDLAASGGQNAVRKAIDKRKKKTAQKEKKARPFSKAQARAFSQAGGPRSDNRPSTSGHDKKRRRI</sequence>
<evidence type="ECO:0000256" key="8">
    <source>
        <dbReference type="ARBA" id="ARBA00025053"/>
    </source>
</evidence>
<evidence type="ECO:0000256" key="2">
    <source>
        <dbReference type="ARBA" id="ARBA00009418"/>
    </source>
</evidence>
<name>A0A8H3E973_9AGAM</name>
<keyword evidence="5" id="KW-0175">Coiled coil</keyword>
<dbReference type="GO" id="GO:0000462">
    <property type="term" value="P:maturation of SSU-rRNA from tricistronic rRNA transcript (SSU-rRNA, 5.8S rRNA, LSU-rRNA)"/>
    <property type="evidence" value="ECO:0007669"/>
    <property type="project" value="TreeGrafter"/>
</dbReference>
<comment type="caution">
    <text evidence="11">The sequence shown here is derived from an EMBL/GenBank/DDBJ whole genome shotgun (WGS) entry which is preliminary data.</text>
</comment>
<dbReference type="AlphaFoldDB" id="A0A8H3E973"/>
<evidence type="ECO:0000256" key="5">
    <source>
        <dbReference type="ARBA" id="ARBA00023054"/>
    </source>
</evidence>
<dbReference type="GO" id="GO:0030686">
    <property type="term" value="C:90S preribosome"/>
    <property type="evidence" value="ECO:0007669"/>
    <property type="project" value="TreeGrafter"/>
</dbReference>
<evidence type="ECO:0000256" key="6">
    <source>
        <dbReference type="ARBA" id="ARBA00023242"/>
    </source>
</evidence>
<dbReference type="Pfam" id="PF06102">
    <property type="entry name" value="RRP36"/>
    <property type="match status" value="1"/>
</dbReference>
<dbReference type="InterPro" id="IPR009292">
    <property type="entry name" value="RRP36"/>
</dbReference>
<comment type="similarity">
    <text evidence="2 9">Belongs to the RRP36 family.</text>
</comment>
<dbReference type="EMBL" id="CAJNJQ010004982">
    <property type="protein sequence ID" value="CAE7215624.1"/>
    <property type="molecule type" value="Genomic_DNA"/>
</dbReference>
<comment type="subunit">
    <text evidence="9">Associates with 90S and pre-40S pre-ribosomal particles.</text>
</comment>
<dbReference type="Proteomes" id="UP000663827">
    <property type="component" value="Unassembled WGS sequence"/>
</dbReference>
<evidence type="ECO:0000256" key="3">
    <source>
        <dbReference type="ARBA" id="ARBA00022517"/>
    </source>
</evidence>
<dbReference type="PANTHER" id="PTHR21738">
    <property type="entry name" value="RIBOSOMAL RNA PROCESSING PROTEIN 36 HOMOLOG"/>
    <property type="match status" value="1"/>
</dbReference>
<keyword evidence="4 9" id="KW-0698">rRNA processing</keyword>